<gene>
    <name evidence="1" type="ORF">NNC55_01500</name>
</gene>
<dbReference type="AlphaFoldDB" id="A0AAW5IS99"/>
<evidence type="ECO:0000313" key="2">
    <source>
        <dbReference type="Proteomes" id="UP001204486"/>
    </source>
</evidence>
<protein>
    <submittedName>
        <fullName evidence="1">Uncharacterized protein</fullName>
    </submittedName>
</protein>
<accession>A0AAW5IS99</accession>
<dbReference type="Proteomes" id="UP001204486">
    <property type="component" value="Unassembled WGS sequence"/>
</dbReference>
<proteinExistence type="predicted"/>
<dbReference type="EMBL" id="JANDWN010000002">
    <property type="protein sequence ID" value="MCP9598637.1"/>
    <property type="molecule type" value="Genomic_DNA"/>
</dbReference>
<dbReference type="RefSeq" id="WP_254973065.1">
    <property type="nucleotide sequence ID" value="NZ_JANDWK010000002.1"/>
</dbReference>
<comment type="caution">
    <text evidence="1">The sequence shown here is derived from an EMBL/GenBank/DDBJ whole genome shotgun (WGS) entry which is preliminary data.</text>
</comment>
<name>A0AAW5IS99_9BACT</name>
<evidence type="ECO:0000313" key="1">
    <source>
        <dbReference type="EMBL" id="MCP9598637.1"/>
    </source>
</evidence>
<sequence>MKADQKEKCLQAYYRTDIEPTLDRLNQIKDIVSNFEKNGANRLTCALEMKHKDLDEIEKLSEFIAQAREKMEKELERLKKFEPTFNNQFATDHNNYYNSVSEVLRHIRSHLSPLKIILKKFCPRKHPTVQECETYKILPKSVIDASLLGDEIYEADLFKLDSFPAEVQGLYNEMIKFFKAEKECMDICTEILEEERDIRKDPIKSKCILDKYRQNAYKRMENWIMLISEDAIEYLKATTPAYHAYQQYASEEGFAQGEFHKQNCASMDHLCLIEAVTENDDITIKEKVLWGNNPKTIKKIRYVISHFDELLPARFKHKLMGMYEYIFCQWALPENVKQAVDYFLEHYNGIYKPVKYAAVNKHSLGYDKNSKMVKDFTAGINVIFANSNNAELMDFSAKKVDLIMSEMTRNS</sequence>
<reference evidence="1" key="1">
    <citation type="submission" date="2022-07" db="EMBL/GenBank/DDBJ databases">
        <title>Prevotella copri.</title>
        <authorList>
            <person name="Yang C."/>
        </authorList>
    </citation>
    <scope>NUCLEOTIDE SEQUENCE</scope>
    <source>
        <strain evidence="1">HF1476</strain>
    </source>
</reference>
<organism evidence="1 2">
    <name type="scientific">Segatella copri</name>
    <dbReference type="NCBI Taxonomy" id="165179"/>
    <lineage>
        <taxon>Bacteria</taxon>
        <taxon>Pseudomonadati</taxon>
        <taxon>Bacteroidota</taxon>
        <taxon>Bacteroidia</taxon>
        <taxon>Bacteroidales</taxon>
        <taxon>Prevotellaceae</taxon>
        <taxon>Segatella</taxon>
    </lineage>
</organism>